<evidence type="ECO:0000256" key="8">
    <source>
        <dbReference type="ARBA" id="ARBA00022842"/>
    </source>
</evidence>
<reference evidence="14" key="1">
    <citation type="submission" date="2020-10" db="EMBL/GenBank/DDBJ databases">
        <authorList>
            <person name="Gilroy R."/>
        </authorList>
    </citation>
    <scope>NUCLEOTIDE SEQUENCE</scope>
    <source>
        <strain evidence="14">G3-3990</strain>
    </source>
</reference>
<feature type="site" description="Interaction with substrate tRNA" evidence="10">
    <location>
        <position position="102"/>
    </location>
</feature>
<dbReference type="EC" id="2.5.1.75" evidence="10"/>
<evidence type="ECO:0000256" key="12">
    <source>
        <dbReference type="RuleBase" id="RU003784"/>
    </source>
</evidence>
<dbReference type="GO" id="GO:0005524">
    <property type="term" value="F:ATP binding"/>
    <property type="evidence" value="ECO:0007669"/>
    <property type="project" value="UniProtKB-UniRule"/>
</dbReference>
<protein>
    <recommendedName>
        <fullName evidence="10">tRNA dimethylallyltransferase</fullName>
        <ecNumber evidence="10">2.5.1.75</ecNumber>
    </recommendedName>
    <alternativeName>
        <fullName evidence="10">Dimethylallyl diphosphate:tRNA dimethylallyltransferase</fullName>
        <shortName evidence="10">DMAPP:tRNA dimethylallyltransferase</shortName>
        <shortName evidence="10">DMATase</shortName>
    </alternativeName>
    <alternativeName>
        <fullName evidence="10">Isopentenyl-diphosphate:tRNA isopentenyltransferase</fullName>
        <shortName evidence="10">IPP transferase</shortName>
        <shortName evidence="10">IPPT</shortName>
        <shortName evidence="10">IPTase</shortName>
    </alternativeName>
</protein>
<feature type="binding site" evidence="10">
    <location>
        <begin position="13"/>
        <end position="18"/>
    </location>
    <ligand>
        <name>substrate</name>
    </ligand>
</feature>
<evidence type="ECO:0000256" key="1">
    <source>
        <dbReference type="ARBA" id="ARBA00001946"/>
    </source>
</evidence>
<evidence type="ECO:0000256" key="3">
    <source>
        <dbReference type="ARBA" id="ARBA00005842"/>
    </source>
</evidence>
<evidence type="ECO:0000256" key="11">
    <source>
        <dbReference type="RuleBase" id="RU003783"/>
    </source>
</evidence>
<accession>A0A9D9HTY1</accession>
<dbReference type="GO" id="GO:0006400">
    <property type="term" value="P:tRNA modification"/>
    <property type="evidence" value="ECO:0007669"/>
    <property type="project" value="TreeGrafter"/>
</dbReference>
<dbReference type="Gene3D" id="3.40.50.300">
    <property type="entry name" value="P-loop containing nucleotide triphosphate hydrolases"/>
    <property type="match status" value="1"/>
</dbReference>
<evidence type="ECO:0000313" key="14">
    <source>
        <dbReference type="EMBL" id="MBO8459880.1"/>
    </source>
</evidence>
<comment type="caution">
    <text evidence="10">Lacks conserved residue(s) required for the propagation of feature annotation.</text>
</comment>
<dbReference type="PANTHER" id="PTHR11088">
    <property type="entry name" value="TRNA DIMETHYLALLYLTRANSFERASE"/>
    <property type="match status" value="1"/>
</dbReference>
<dbReference type="NCBIfam" id="TIGR00174">
    <property type="entry name" value="miaA"/>
    <property type="match status" value="1"/>
</dbReference>
<keyword evidence="8 10" id="KW-0460">Magnesium</keyword>
<evidence type="ECO:0000256" key="10">
    <source>
        <dbReference type="HAMAP-Rule" id="MF_00185"/>
    </source>
</evidence>
<gene>
    <name evidence="10 14" type="primary">miaA</name>
    <name evidence="14" type="ORF">IAA73_06065</name>
</gene>
<keyword evidence="4 10" id="KW-0808">Transferase</keyword>
<dbReference type="EMBL" id="JADIMG010000059">
    <property type="protein sequence ID" value="MBO8459880.1"/>
    <property type="molecule type" value="Genomic_DNA"/>
</dbReference>
<dbReference type="AlphaFoldDB" id="A0A9D9HTY1"/>
<keyword evidence="7 10" id="KW-0067">ATP-binding</keyword>
<keyword evidence="5 10" id="KW-0819">tRNA processing</keyword>
<keyword evidence="6 10" id="KW-0547">Nucleotide-binding</keyword>
<dbReference type="Proteomes" id="UP000823641">
    <property type="component" value="Unassembled WGS sequence"/>
</dbReference>
<comment type="subunit">
    <text evidence="10">Monomer.</text>
</comment>
<evidence type="ECO:0000256" key="7">
    <source>
        <dbReference type="ARBA" id="ARBA00022840"/>
    </source>
</evidence>
<organism evidence="14 15">
    <name type="scientific">Candidatus Gallipaludibacter merdavium</name>
    <dbReference type="NCBI Taxonomy" id="2840839"/>
    <lineage>
        <taxon>Bacteria</taxon>
        <taxon>Pseudomonadati</taxon>
        <taxon>Bacteroidota</taxon>
        <taxon>Bacteroidia</taxon>
        <taxon>Bacteroidales</taxon>
        <taxon>Candidatus Gallipaludibacter</taxon>
    </lineage>
</organism>
<dbReference type="InterPro" id="IPR027417">
    <property type="entry name" value="P-loop_NTPase"/>
</dbReference>
<evidence type="ECO:0000256" key="13">
    <source>
        <dbReference type="RuleBase" id="RU003785"/>
    </source>
</evidence>
<evidence type="ECO:0000256" key="9">
    <source>
        <dbReference type="ARBA" id="ARBA00049563"/>
    </source>
</evidence>
<comment type="similarity">
    <text evidence="3 10 13">Belongs to the IPP transferase family.</text>
</comment>
<dbReference type="HAMAP" id="MF_00185">
    <property type="entry name" value="IPP_trans"/>
    <property type="match status" value="1"/>
</dbReference>
<comment type="function">
    <text evidence="2 10 12">Catalyzes the transfer of a dimethylallyl group onto the adenine at position 37 in tRNAs that read codons beginning with uridine, leading to the formation of N6-(dimethylallyl)adenosine (i(6)A).</text>
</comment>
<feature type="site" description="Interaction with substrate tRNA" evidence="10">
    <location>
        <position position="124"/>
    </location>
</feature>
<sequence>MQYPTLFVLLGPTGVGKTELSFNIAKLLGAPIISSDSRQIYKELQIGTAAPTPEQLKLVKHYFIGTQSIFDQYSAGQYEEDAIKLLEELFSTHPHQLLVGGSMMYIDAVCKGFDNIPSVPEPVRKMVNEQYQQNGLEWLQQELKKFDPVHFEKVDKFNHKRMLHALEVSIATGQPYSSFCTGQVKKRPFHIVKIGLNRPRPELYERINLRVDQMLDEGLIQEAKPLFPYRHLNSLNTVGYKELYQYMEGKCTLESAIEKIKQDSRNYAKRQLTWFNADKEINWFHPDECEKVLDFIRQHM</sequence>
<comment type="catalytic activity">
    <reaction evidence="9 10 11">
        <text>adenosine(37) in tRNA + dimethylallyl diphosphate = N(6)-dimethylallyladenosine(37) in tRNA + diphosphate</text>
        <dbReference type="Rhea" id="RHEA:26482"/>
        <dbReference type="Rhea" id="RHEA-COMP:10162"/>
        <dbReference type="Rhea" id="RHEA-COMP:10375"/>
        <dbReference type="ChEBI" id="CHEBI:33019"/>
        <dbReference type="ChEBI" id="CHEBI:57623"/>
        <dbReference type="ChEBI" id="CHEBI:74411"/>
        <dbReference type="ChEBI" id="CHEBI:74415"/>
        <dbReference type="EC" id="2.5.1.75"/>
    </reaction>
</comment>
<feature type="region of interest" description="Interaction with substrate tRNA" evidence="10">
    <location>
        <begin position="36"/>
        <end position="39"/>
    </location>
</feature>
<evidence type="ECO:0000256" key="4">
    <source>
        <dbReference type="ARBA" id="ARBA00022679"/>
    </source>
</evidence>
<evidence type="ECO:0000256" key="2">
    <source>
        <dbReference type="ARBA" id="ARBA00003213"/>
    </source>
</evidence>
<evidence type="ECO:0000256" key="5">
    <source>
        <dbReference type="ARBA" id="ARBA00022694"/>
    </source>
</evidence>
<dbReference type="InterPro" id="IPR039657">
    <property type="entry name" value="Dimethylallyltransferase"/>
</dbReference>
<evidence type="ECO:0000313" key="15">
    <source>
        <dbReference type="Proteomes" id="UP000823641"/>
    </source>
</evidence>
<name>A0A9D9HTY1_9BACT</name>
<comment type="cofactor">
    <cofactor evidence="1 10">
        <name>Mg(2+)</name>
        <dbReference type="ChEBI" id="CHEBI:18420"/>
    </cofactor>
</comment>
<dbReference type="InterPro" id="IPR018022">
    <property type="entry name" value="IPT"/>
</dbReference>
<dbReference type="Pfam" id="PF01715">
    <property type="entry name" value="IPPT"/>
    <property type="match status" value="1"/>
</dbReference>
<dbReference type="Gene3D" id="1.10.20.140">
    <property type="match status" value="1"/>
</dbReference>
<evidence type="ECO:0000256" key="6">
    <source>
        <dbReference type="ARBA" id="ARBA00022741"/>
    </source>
</evidence>
<dbReference type="PANTHER" id="PTHR11088:SF60">
    <property type="entry name" value="TRNA DIMETHYLALLYLTRANSFERASE"/>
    <property type="match status" value="1"/>
</dbReference>
<comment type="caution">
    <text evidence="14">The sequence shown here is derived from an EMBL/GenBank/DDBJ whole genome shotgun (WGS) entry which is preliminary data.</text>
</comment>
<feature type="binding site" evidence="10">
    <location>
        <begin position="11"/>
        <end position="18"/>
    </location>
    <ligand>
        <name>ATP</name>
        <dbReference type="ChEBI" id="CHEBI:30616"/>
    </ligand>
</feature>
<reference evidence="14" key="2">
    <citation type="journal article" date="2021" name="PeerJ">
        <title>Extensive microbial diversity within the chicken gut microbiome revealed by metagenomics and culture.</title>
        <authorList>
            <person name="Gilroy R."/>
            <person name="Ravi A."/>
            <person name="Getino M."/>
            <person name="Pursley I."/>
            <person name="Horton D.L."/>
            <person name="Alikhan N.F."/>
            <person name="Baker D."/>
            <person name="Gharbi K."/>
            <person name="Hall N."/>
            <person name="Watson M."/>
            <person name="Adriaenssens E.M."/>
            <person name="Foster-Nyarko E."/>
            <person name="Jarju S."/>
            <person name="Secka A."/>
            <person name="Antonio M."/>
            <person name="Oren A."/>
            <person name="Chaudhuri R.R."/>
            <person name="La Ragione R."/>
            <person name="Hildebrand F."/>
            <person name="Pallen M.J."/>
        </authorList>
    </citation>
    <scope>NUCLEOTIDE SEQUENCE</scope>
    <source>
        <strain evidence="14">G3-3990</strain>
    </source>
</reference>
<dbReference type="GO" id="GO:0052381">
    <property type="term" value="F:tRNA dimethylallyltransferase activity"/>
    <property type="evidence" value="ECO:0007669"/>
    <property type="project" value="UniProtKB-UniRule"/>
</dbReference>
<dbReference type="SUPFAM" id="SSF52540">
    <property type="entry name" value="P-loop containing nucleoside triphosphate hydrolases"/>
    <property type="match status" value="2"/>
</dbReference>
<proteinExistence type="inferred from homology"/>